<proteinExistence type="predicted"/>
<feature type="region of interest" description="Disordered" evidence="1">
    <location>
        <begin position="301"/>
        <end position="392"/>
    </location>
</feature>
<evidence type="ECO:0000313" key="4">
    <source>
        <dbReference type="Proteomes" id="UP000507470"/>
    </source>
</evidence>
<gene>
    <name evidence="3" type="ORF">MCOR_48215</name>
</gene>
<feature type="compositionally biased region" description="Low complexity" evidence="1">
    <location>
        <begin position="166"/>
        <end position="176"/>
    </location>
</feature>
<sequence>MGRSGCFDQTREDCAFNHCLAKFRDERGNPSTIKTTTAIPFITTDQNRPTRNGLGESPGHLGGNLAVYIGAGAGGFVVLCIVIILVLCRSRNAEKHKRRVIEEDYRVVATTLTNVNDSDGTTYEELCIDNPHYNRHDVQLPYKKDRKRLPGVSNAVSDTFKRWVSDDSNQSTSNTSKTLNQASTNKPLPPIPNPNSKTIPNYKQAASAKLSQSIDEYTEIGGEVKRRSNVYNPLDTEKFGESRDSHGIYESLRASKMMDIQNNRPPIGLPDGEYFTLAKEDDNTTQKEPISPGEYMILAKEEEEESSSEKQRLLPSTEIAESSSENQRLLPSTKMTESKKEHLEMTPYAESSRSVIEDEADSGICESGGPKNDYYILEKNSDKNDQPENSDYIEPVKGDRHSYMQVLPEHAKLCRKKELEN</sequence>
<keyword evidence="2" id="KW-0472">Membrane</keyword>
<organism evidence="3 4">
    <name type="scientific">Mytilus coruscus</name>
    <name type="common">Sea mussel</name>
    <dbReference type="NCBI Taxonomy" id="42192"/>
    <lineage>
        <taxon>Eukaryota</taxon>
        <taxon>Metazoa</taxon>
        <taxon>Spiralia</taxon>
        <taxon>Lophotrochozoa</taxon>
        <taxon>Mollusca</taxon>
        <taxon>Bivalvia</taxon>
        <taxon>Autobranchia</taxon>
        <taxon>Pteriomorphia</taxon>
        <taxon>Mytilida</taxon>
        <taxon>Mytiloidea</taxon>
        <taxon>Mytilidae</taxon>
        <taxon>Mytilinae</taxon>
        <taxon>Mytilus</taxon>
    </lineage>
</organism>
<dbReference type="Proteomes" id="UP000507470">
    <property type="component" value="Unassembled WGS sequence"/>
</dbReference>
<accession>A0A6J8E8Z0</accession>
<reference evidence="3 4" key="1">
    <citation type="submission" date="2020-06" db="EMBL/GenBank/DDBJ databases">
        <authorList>
            <person name="Li R."/>
            <person name="Bekaert M."/>
        </authorList>
    </citation>
    <scope>NUCLEOTIDE SEQUENCE [LARGE SCALE GENOMIC DNA]</scope>
    <source>
        <strain evidence="4">wild</strain>
    </source>
</reference>
<feature type="region of interest" description="Disordered" evidence="1">
    <location>
        <begin position="163"/>
        <end position="207"/>
    </location>
</feature>
<keyword evidence="2" id="KW-1133">Transmembrane helix</keyword>
<feature type="compositionally biased region" description="Polar residues" evidence="1">
    <location>
        <begin position="177"/>
        <end position="186"/>
    </location>
</feature>
<keyword evidence="4" id="KW-1185">Reference proteome</keyword>
<dbReference type="AlphaFoldDB" id="A0A6J8E8Z0"/>
<feature type="transmembrane region" description="Helical" evidence="2">
    <location>
        <begin position="65"/>
        <end position="88"/>
    </location>
</feature>
<keyword evidence="2" id="KW-0812">Transmembrane</keyword>
<dbReference type="OrthoDB" id="6143115at2759"/>
<feature type="compositionally biased region" description="Polar residues" evidence="1">
    <location>
        <begin position="319"/>
        <end position="335"/>
    </location>
</feature>
<dbReference type="EMBL" id="CACVKT020008447">
    <property type="protein sequence ID" value="CAC5415521.1"/>
    <property type="molecule type" value="Genomic_DNA"/>
</dbReference>
<evidence type="ECO:0000256" key="2">
    <source>
        <dbReference type="SAM" id="Phobius"/>
    </source>
</evidence>
<evidence type="ECO:0000256" key="1">
    <source>
        <dbReference type="SAM" id="MobiDB-lite"/>
    </source>
</evidence>
<evidence type="ECO:0000313" key="3">
    <source>
        <dbReference type="EMBL" id="CAC5415521.1"/>
    </source>
</evidence>
<name>A0A6J8E8Z0_MYTCO</name>
<protein>
    <submittedName>
        <fullName evidence="3">Uncharacterized protein</fullName>
    </submittedName>
</protein>